<dbReference type="EMBL" id="BGZK01001229">
    <property type="protein sequence ID" value="GBP74925.1"/>
    <property type="molecule type" value="Genomic_DNA"/>
</dbReference>
<organism evidence="1 2">
    <name type="scientific">Eumeta variegata</name>
    <name type="common">Bagworm moth</name>
    <name type="synonym">Eumeta japonica</name>
    <dbReference type="NCBI Taxonomy" id="151549"/>
    <lineage>
        <taxon>Eukaryota</taxon>
        <taxon>Metazoa</taxon>
        <taxon>Ecdysozoa</taxon>
        <taxon>Arthropoda</taxon>
        <taxon>Hexapoda</taxon>
        <taxon>Insecta</taxon>
        <taxon>Pterygota</taxon>
        <taxon>Neoptera</taxon>
        <taxon>Endopterygota</taxon>
        <taxon>Lepidoptera</taxon>
        <taxon>Glossata</taxon>
        <taxon>Ditrysia</taxon>
        <taxon>Tineoidea</taxon>
        <taxon>Psychidae</taxon>
        <taxon>Oiketicinae</taxon>
        <taxon>Eumeta</taxon>
    </lineage>
</organism>
<dbReference type="Proteomes" id="UP000299102">
    <property type="component" value="Unassembled WGS sequence"/>
</dbReference>
<evidence type="ECO:0000313" key="1">
    <source>
        <dbReference type="EMBL" id="GBP74925.1"/>
    </source>
</evidence>
<dbReference type="AlphaFoldDB" id="A0A4C1YKQ4"/>
<accession>A0A4C1YKQ4</accession>
<proteinExistence type="predicted"/>
<keyword evidence="2" id="KW-1185">Reference proteome</keyword>
<protein>
    <submittedName>
        <fullName evidence="1">Uncharacterized protein</fullName>
    </submittedName>
</protein>
<sequence>MSGIKLDYVPNSLFCSPASAAERGHALTQPTGEYAYTEEKFTLEKKNNDMRPRKNINVGFGVQTTLCERGLAEGCGARALPWRRGAIDLRPKPARCAATRRRPKLWITRHHATDLKLTLSADPTILVVASKA</sequence>
<name>A0A4C1YKQ4_EUMVA</name>
<evidence type="ECO:0000313" key="2">
    <source>
        <dbReference type="Proteomes" id="UP000299102"/>
    </source>
</evidence>
<gene>
    <name evidence="1" type="ORF">EVAR_54247_1</name>
</gene>
<comment type="caution">
    <text evidence="1">The sequence shown here is derived from an EMBL/GenBank/DDBJ whole genome shotgun (WGS) entry which is preliminary data.</text>
</comment>
<reference evidence="1 2" key="1">
    <citation type="journal article" date="2019" name="Commun. Biol.">
        <title>The bagworm genome reveals a unique fibroin gene that provides high tensile strength.</title>
        <authorList>
            <person name="Kono N."/>
            <person name="Nakamura H."/>
            <person name="Ohtoshi R."/>
            <person name="Tomita M."/>
            <person name="Numata K."/>
            <person name="Arakawa K."/>
        </authorList>
    </citation>
    <scope>NUCLEOTIDE SEQUENCE [LARGE SCALE GENOMIC DNA]</scope>
</reference>